<gene>
    <name evidence="1" type="ORF">FA95DRAFT_1201518</name>
</gene>
<evidence type="ECO:0000313" key="1">
    <source>
        <dbReference type="EMBL" id="KAI0038577.1"/>
    </source>
</evidence>
<reference evidence="1" key="1">
    <citation type="submission" date="2021-02" db="EMBL/GenBank/DDBJ databases">
        <authorList>
            <consortium name="DOE Joint Genome Institute"/>
            <person name="Ahrendt S."/>
            <person name="Looney B.P."/>
            <person name="Miyauchi S."/>
            <person name="Morin E."/>
            <person name="Drula E."/>
            <person name="Courty P.E."/>
            <person name="Chicoki N."/>
            <person name="Fauchery L."/>
            <person name="Kohler A."/>
            <person name="Kuo A."/>
            <person name="Labutti K."/>
            <person name="Pangilinan J."/>
            <person name="Lipzen A."/>
            <person name="Riley R."/>
            <person name="Andreopoulos W."/>
            <person name="He G."/>
            <person name="Johnson J."/>
            <person name="Barry K.W."/>
            <person name="Grigoriev I.V."/>
            <person name="Nagy L."/>
            <person name="Hibbett D."/>
            <person name="Henrissat B."/>
            <person name="Matheny P.B."/>
            <person name="Labbe J."/>
            <person name="Martin F."/>
        </authorList>
    </citation>
    <scope>NUCLEOTIDE SEQUENCE</scope>
    <source>
        <strain evidence="1">FP105234-sp</strain>
    </source>
</reference>
<sequence>MDKYCAIRGAGRVLPQLRSLSMLPRGLYAPPREFTDALAGLETLIISTLPEEACVLPPGLRHLGYHRYWPTPKEYVVYAQPLLDAARALPKLQLVTATRKSSRQILDAFEDMCRDRGAEFAVYEETKCFPRPWHVDWI</sequence>
<organism evidence="1 2">
    <name type="scientific">Auriscalpium vulgare</name>
    <dbReference type="NCBI Taxonomy" id="40419"/>
    <lineage>
        <taxon>Eukaryota</taxon>
        <taxon>Fungi</taxon>
        <taxon>Dikarya</taxon>
        <taxon>Basidiomycota</taxon>
        <taxon>Agaricomycotina</taxon>
        <taxon>Agaricomycetes</taxon>
        <taxon>Russulales</taxon>
        <taxon>Auriscalpiaceae</taxon>
        <taxon>Auriscalpium</taxon>
    </lineage>
</organism>
<comment type="caution">
    <text evidence="1">The sequence shown here is derived from an EMBL/GenBank/DDBJ whole genome shotgun (WGS) entry which is preliminary data.</text>
</comment>
<keyword evidence="2" id="KW-1185">Reference proteome</keyword>
<reference evidence="1" key="2">
    <citation type="journal article" date="2022" name="New Phytol.">
        <title>Evolutionary transition to the ectomycorrhizal habit in the genomes of a hyperdiverse lineage of mushroom-forming fungi.</title>
        <authorList>
            <person name="Looney B."/>
            <person name="Miyauchi S."/>
            <person name="Morin E."/>
            <person name="Drula E."/>
            <person name="Courty P.E."/>
            <person name="Kohler A."/>
            <person name="Kuo A."/>
            <person name="LaButti K."/>
            <person name="Pangilinan J."/>
            <person name="Lipzen A."/>
            <person name="Riley R."/>
            <person name="Andreopoulos W."/>
            <person name="He G."/>
            <person name="Johnson J."/>
            <person name="Nolan M."/>
            <person name="Tritt A."/>
            <person name="Barry K.W."/>
            <person name="Grigoriev I.V."/>
            <person name="Nagy L.G."/>
            <person name="Hibbett D."/>
            <person name="Henrissat B."/>
            <person name="Matheny P.B."/>
            <person name="Labbe J."/>
            <person name="Martin F.M."/>
        </authorList>
    </citation>
    <scope>NUCLEOTIDE SEQUENCE</scope>
    <source>
        <strain evidence="1">FP105234-sp</strain>
    </source>
</reference>
<name>A0ACB8R3Y4_9AGAM</name>
<dbReference type="EMBL" id="MU276461">
    <property type="protein sequence ID" value="KAI0038577.1"/>
    <property type="molecule type" value="Genomic_DNA"/>
</dbReference>
<proteinExistence type="predicted"/>
<dbReference type="Proteomes" id="UP000814033">
    <property type="component" value="Unassembled WGS sequence"/>
</dbReference>
<protein>
    <submittedName>
        <fullName evidence="1">Uncharacterized protein</fullName>
    </submittedName>
</protein>
<evidence type="ECO:0000313" key="2">
    <source>
        <dbReference type="Proteomes" id="UP000814033"/>
    </source>
</evidence>
<accession>A0ACB8R3Y4</accession>